<sequence length="382" mass="41040">MYMSDHGRQDCSIFDNSFNQGPCDIDICIDSLTESCLCSSASYFLSAACSSCLGMATLSWTDFANQTHCGVNATPANPSPYPNEDFLPSWVISMASATPSPTTFDAQAASSLGSSISAAGPFPTPASSVAPPGTLSTLLSDSKSTVTHTASASSLASAAPPGSSSSFTKSTITDTSSSTTSDTQTSTNTPPSKHTIRTGVIVGIAVGIVFIFSAVALLLRRHCRRRRRSIGFSVDSTDRPFPLEEFPDENSSMHIARPYSVLYPEMTAIVGDSNNEPGDGVEALTKARREYLRHELQAAQEKIAYIQNQQRPPSGRATRLRSLVRMGTRPRSDTEAVSRLREQNAMQEARIRELEAQMNSAWALGLSDEPPPGYEEGMRTEL</sequence>
<evidence type="ECO:0000256" key="3">
    <source>
        <dbReference type="ARBA" id="ARBA00022989"/>
    </source>
</evidence>
<comment type="caution">
    <text evidence="7">The sequence shown here is derived from an EMBL/GenBank/DDBJ whole genome shotgun (WGS) entry which is preliminary data.</text>
</comment>
<protein>
    <submittedName>
        <fullName evidence="7">Uncharacterized protein</fullName>
    </submittedName>
</protein>
<evidence type="ECO:0000313" key="7">
    <source>
        <dbReference type="EMBL" id="KAJ7613182.1"/>
    </source>
</evidence>
<evidence type="ECO:0000256" key="5">
    <source>
        <dbReference type="SAM" id="MobiDB-lite"/>
    </source>
</evidence>
<accession>A0AAD7B7Z8</accession>
<organism evidence="7 8">
    <name type="scientific">Roridomyces roridus</name>
    <dbReference type="NCBI Taxonomy" id="1738132"/>
    <lineage>
        <taxon>Eukaryota</taxon>
        <taxon>Fungi</taxon>
        <taxon>Dikarya</taxon>
        <taxon>Basidiomycota</taxon>
        <taxon>Agaricomycotina</taxon>
        <taxon>Agaricomycetes</taxon>
        <taxon>Agaricomycetidae</taxon>
        <taxon>Agaricales</taxon>
        <taxon>Marasmiineae</taxon>
        <taxon>Mycenaceae</taxon>
        <taxon>Roridomyces</taxon>
    </lineage>
</organism>
<reference evidence="7" key="1">
    <citation type="submission" date="2023-03" db="EMBL/GenBank/DDBJ databases">
        <title>Massive genome expansion in bonnet fungi (Mycena s.s.) driven by repeated elements and novel gene families across ecological guilds.</title>
        <authorList>
            <consortium name="Lawrence Berkeley National Laboratory"/>
            <person name="Harder C.B."/>
            <person name="Miyauchi S."/>
            <person name="Viragh M."/>
            <person name="Kuo A."/>
            <person name="Thoen E."/>
            <person name="Andreopoulos B."/>
            <person name="Lu D."/>
            <person name="Skrede I."/>
            <person name="Drula E."/>
            <person name="Henrissat B."/>
            <person name="Morin E."/>
            <person name="Kohler A."/>
            <person name="Barry K."/>
            <person name="LaButti K."/>
            <person name="Morin E."/>
            <person name="Salamov A."/>
            <person name="Lipzen A."/>
            <person name="Mereny Z."/>
            <person name="Hegedus B."/>
            <person name="Baldrian P."/>
            <person name="Stursova M."/>
            <person name="Weitz H."/>
            <person name="Taylor A."/>
            <person name="Grigoriev I.V."/>
            <person name="Nagy L.G."/>
            <person name="Martin F."/>
            <person name="Kauserud H."/>
        </authorList>
    </citation>
    <scope>NUCLEOTIDE SEQUENCE</scope>
    <source>
        <strain evidence="7">9284</strain>
    </source>
</reference>
<keyword evidence="4 6" id="KW-0472">Membrane</keyword>
<proteinExistence type="predicted"/>
<feature type="region of interest" description="Disordered" evidence="5">
    <location>
        <begin position="363"/>
        <end position="382"/>
    </location>
</feature>
<dbReference type="GO" id="GO:0071944">
    <property type="term" value="C:cell periphery"/>
    <property type="evidence" value="ECO:0007669"/>
    <property type="project" value="UniProtKB-ARBA"/>
</dbReference>
<evidence type="ECO:0000256" key="2">
    <source>
        <dbReference type="ARBA" id="ARBA00022692"/>
    </source>
</evidence>
<name>A0AAD7B7Z8_9AGAR</name>
<evidence type="ECO:0000256" key="1">
    <source>
        <dbReference type="ARBA" id="ARBA00004167"/>
    </source>
</evidence>
<gene>
    <name evidence="7" type="ORF">FB45DRAFT_1009155</name>
</gene>
<evidence type="ECO:0000256" key="4">
    <source>
        <dbReference type="ARBA" id="ARBA00023136"/>
    </source>
</evidence>
<dbReference type="GO" id="GO:0016020">
    <property type="term" value="C:membrane"/>
    <property type="evidence" value="ECO:0007669"/>
    <property type="project" value="UniProtKB-SubCell"/>
</dbReference>
<keyword evidence="2 6" id="KW-0812">Transmembrane</keyword>
<keyword evidence="3 6" id="KW-1133">Transmembrane helix</keyword>
<feature type="region of interest" description="Disordered" evidence="5">
    <location>
        <begin position="151"/>
        <end position="194"/>
    </location>
</feature>
<dbReference type="PANTHER" id="PTHR15549">
    <property type="entry name" value="PAIRED IMMUNOGLOBULIN-LIKE TYPE 2 RECEPTOR"/>
    <property type="match status" value="1"/>
</dbReference>
<keyword evidence="8" id="KW-1185">Reference proteome</keyword>
<dbReference type="EMBL" id="JARKIF010000029">
    <property type="protein sequence ID" value="KAJ7613182.1"/>
    <property type="molecule type" value="Genomic_DNA"/>
</dbReference>
<dbReference type="AlphaFoldDB" id="A0AAD7B7Z8"/>
<feature type="compositionally biased region" description="Low complexity" evidence="5">
    <location>
        <begin position="151"/>
        <end position="189"/>
    </location>
</feature>
<evidence type="ECO:0000313" key="8">
    <source>
        <dbReference type="Proteomes" id="UP001221142"/>
    </source>
</evidence>
<evidence type="ECO:0000256" key="6">
    <source>
        <dbReference type="SAM" id="Phobius"/>
    </source>
</evidence>
<dbReference type="Proteomes" id="UP001221142">
    <property type="component" value="Unassembled WGS sequence"/>
</dbReference>
<feature type="transmembrane region" description="Helical" evidence="6">
    <location>
        <begin position="199"/>
        <end position="219"/>
    </location>
</feature>
<comment type="subcellular location">
    <subcellularLocation>
        <location evidence="1">Membrane</location>
        <topology evidence="1">Single-pass membrane protein</topology>
    </subcellularLocation>
</comment>
<dbReference type="PANTHER" id="PTHR15549:SF6">
    <property type="entry name" value="MID2 DOMAIN-CONTAINING PROTEIN"/>
    <property type="match status" value="1"/>
</dbReference>
<dbReference type="InterPro" id="IPR051694">
    <property type="entry name" value="Immunoregulatory_rcpt-like"/>
</dbReference>